<dbReference type="GO" id="GO:0032259">
    <property type="term" value="P:methylation"/>
    <property type="evidence" value="ECO:0007669"/>
    <property type="project" value="UniProtKB-KW"/>
</dbReference>
<name>A0A562SJH5_9BACT</name>
<protein>
    <submittedName>
        <fullName evidence="2">Methyltransferase family protein</fullName>
    </submittedName>
</protein>
<keyword evidence="2" id="KW-0489">Methyltransferase</keyword>
<accession>A0A562SJH5</accession>
<dbReference type="Gene3D" id="3.40.50.150">
    <property type="entry name" value="Vaccinia Virus protein VP39"/>
    <property type="match status" value="1"/>
</dbReference>
<dbReference type="GO" id="GO:0008168">
    <property type="term" value="F:methyltransferase activity"/>
    <property type="evidence" value="ECO:0007669"/>
    <property type="project" value="UniProtKB-KW"/>
</dbReference>
<dbReference type="InterPro" id="IPR029063">
    <property type="entry name" value="SAM-dependent_MTases_sf"/>
</dbReference>
<evidence type="ECO:0000259" key="1">
    <source>
        <dbReference type="Pfam" id="PF13649"/>
    </source>
</evidence>
<gene>
    <name evidence="2" type="ORF">IQ13_2429</name>
</gene>
<evidence type="ECO:0000313" key="2">
    <source>
        <dbReference type="EMBL" id="TWI81411.1"/>
    </source>
</evidence>
<dbReference type="Pfam" id="PF13649">
    <property type="entry name" value="Methyltransf_25"/>
    <property type="match status" value="1"/>
</dbReference>
<evidence type="ECO:0000313" key="3">
    <source>
        <dbReference type="Proteomes" id="UP000316167"/>
    </source>
</evidence>
<keyword evidence="3" id="KW-1185">Reference proteome</keyword>
<dbReference type="EMBL" id="VLLE01000004">
    <property type="protein sequence ID" value="TWI81411.1"/>
    <property type="molecule type" value="Genomic_DNA"/>
</dbReference>
<dbReference type="AlphaFoldDB" id="A0A562SJH5"/>
<sequence>MKQLIKKVFKSFGYEIRKIPKGEIVKSTGDLKKIFSYVYSDNVWGGDKGEFYSGPGSDENVTAPYIELINGFIKEKGIKSVVDLGCGDFRVGNLIDKTSIDYVGVDIVPALIERNNKAFGAKNVKFLCINAVDDALPSAELCLIRQVLQHLSNDNIKIILEKCKQYKYVIVSEHIPADKTVEPNIDMNSNWDIRLIQNSGVYVDKAPFNYKASVLLEIDPSHEGFSNSFIRTSLIEN</sequence>
<keyword evidence="2" id="KW-0808">Transferase</keyword>
<dbReference type="RefSeq" id="WP_144886609.1">
    <property type="nucleotide sequence ID" value="NZ_VLLE01000004.1"/>
</dbReference>
<comment type="caution">
    <text evidence="2">The sequence shown here is derived from an EMBL/GenBank/DDBJ whole genome shotgun (WGS) entry which is preliminary data.</text>
</comment>
<dbReference type="SUPFAM" id="SSF53335">
    <property type="entry name" value="S-adenosyl-L-methionine-dependent methyltransferases"/>
    <property type="match status" value="1"/>
</dbReference>
<organism evidence="2 3">
    <name type="scientific">Lacibacter cauensis</name>
    <dbReference type="NCBI Taxonomy" id="510947"/>
    <lineage>
        <taxon>Bacteria</taxon>
        <taxon>Pseudomonadati</taxon>
        <taxon>Bacteroidota</taxon>
        <taxon>Chitinophagia</taxon>
        <taxon>Chitinophagales</taxon>
        <taxon>Chitinophagaceae</taxon>
        <taxon>Lacibacter</taxon>
    </lineage>
</organism>
<proteinExistence type="predicted"/>
<dbReference type="OrthoDB" id="20930at2"/>
<feature type="domain" description="Methyltransferase" evidence="1">
    <location>
        <begin position="81"/>
        <end position="164"/>
    </location>
</feature>
<dbReference type="Proteomes" id="UP000316167">
    <property type="component" value="Unassembled WGS sequence"/>
</dbReference>
<dbReference type="InterPro" id="IPR041698">
    <property type="entry name" value="Methyltransf_25"/>
</dbReference>
<reference evidence="2 3" key="1">
    <citation type="journal article" date="2015" name="Stand. Genomic Sci.">
        <title>Genomic Encyclopedia of Bacterial and Archaeal Type Strains, Phase III: the genomes of soil and plant-associated and newly described type strains.</title>
        <authorList>
            <person name="Whitman W.B."/>
            <person name="Woyke T."/>
            <person name="Klenk H.P."/>
            <person name="Zhou Y."/>
            <person name="Lilburn T.G."/>
            <person name="Beck B.J."/>
            <person name="De Vos P."/>
            <person name="Vandamme P."/>
            <person name="Eisen J.A."/>
            <person name="Garrity G."/>
            <person name="Hugenholtz P."/>
            <person name="Kyrpides N.C."/>
        </authorList>
    </citation>
    <scope>NUCLEOTIDE SEQUENCE [LARGE SCALE GENOMIC DNA]</scope>
    <source>
        <strain evidence="2 3">CGMCC 1.7271</strain>
    </source>
</reference>